<dbReference type="EMBL" id="FWZC01000118">
    <property type="protein sequence ID" value="SME52425.1"/>
    <property type="molecule type" value="Genomic_DNA"/>
</dbReference>
<evidence type="ECO:0000256" key="3">
    <source>
        <dbReference type="ARBA" id="ARBA00022448"/>
    </source>
</evidence>
<feature type="transmembrane region" description="Helical" evidence="9">
    <location>
        <begin position="71"/>
        <end position="89"/>
    </location>
</feature>
<dbReference type="PANTHER" id="PTHR47737:SF1">
    <property type="entry name" value="GLYCINE BETAINE_PROLINE BETAINE TRANSPORT SYSTEM PERMEASE PROTEIN PROW"/>
    <property type="match status" value="1"/>
</dbReference>
<evidence type="ECO:0000256" key="6">
    <source>
        <dbReference type="ARBA" id="ARBA00022970"/>
    </source>
</evidence>
<dbReference type="PANTHER" id="PTHR47737">
    <property type="entry name" value="GLYCINE BETAINE/PROLINE BETAINE TRANSPORT SYSTEM PERMEASE PROTEIN PROW"/>
    <property type="match status" value="1"/>
</dbReference>
<dbReference type="InterPro" id="IPR000515">
    <property type="entry name" value="MetI-like"/>
</dbReference>
<dbReference type="CDD" id="cd06261">
    <property type="entry name" value="TM_PBP2"/>
    <property type="match status" value="1"/>
</dbReference>
<evidence type="ECO:0000256" key="4">
    <source>
        <dbReference type="ARBA" id="ARBA00022475"/>
    </source>
</evidence>
<feature type="transmembrane region" description="Helical" evidence="9">
    <location>
        <begin position="249"/>
        <end position="269"/>
    </location>
</feature>
<evidence type="ECO:0000256" key="1">
    <source>
        <dbReference type="ARBA" id="ARBA00004651"/>
    </source>
</evidence>
<dbReference type="Pfam" id="PF00528">
    <property type="entry name" value="BPD_transp_1"/>
    <property type="match status" value="1"/>
</dbReference>
<evidence type="ECO:0000256" key="8">
    <source>
        <dbReference type="ARBA" id="ARBA00023136"/>
    </source>
</evidence>
<evidence type="ECO:0000313" key="12">
    <source>
        <dbReference type="EMBL" id="WES04425.1"/>
    </source>
</evidence>
<dbReference type="GO" id="GO:0015871">
    <property type="term" value="P:choline transport"/>
    <property type="evidence" value="ECO:0007669"/>
    <property type="project" value="TreeGrafter"/>
</dbReference>
<keyword evidence="7 9" id="KW-1133">Transmembrane helix</keyword>
<feature type="transmembrane region" description="Helical" evidence="9">
    <location>
        <begin position="41"/>
        <end position="64"/>
    </location>
</feature>
<proteinExistence type="inferred from homology"/>
<feature type="domain" description="ABC transmembrane type-1" evidence="10">
    <location>
        <begin position="91"/>
        <end position="270"/>
    </location>
</feature>
<gene>
    <name evidence="11" type="primary">opuAB</name>
    <name evidence="11" type="ORF">BACERE00221_05370</name>
    <name evidence="12" type="ORF">P3K65_13770</name>
</gene>
<dbReference type="GO" id="GO:0043190">
    <property type="term" value="C:ATP-binding cassette (ABC) transporter complex"/>
    <property type="evidence" value="ECO:0007669"/>
    <property type="project" value="TreeGrafter"/>
</dbReference>
<feature type="transmembrane region" description="Helical" evidence="9">
    <location>
        <begin position="95"/>
        <end position="117"/>
    </location>
</feature>
<evidence type="ECO:0000313" key="13">
    <source>
        <dbReference type="Proteomes" id="UP000194435"/>
    </source>
</evidence>
<evidence type="ECO:0000313" key="11">
    <source>
        <dbReference type="EMBL" id="SME52425.1"/>
    </source>
</evidence>
<evidence type="ECO:0000256" key="5">
    <source>
        <dbReference type="ARBA" id="ARBA00022692"/>
    </source>
</evidence>
<sequence>MNSIPRIPLGEWVDSFVASLYEHFEGLFRGFSYIIGGFVDLLTNFLTIIPAILMIIILCFLIWYTTRKVSLVIFTLIGLLFILNINYWAQTMQTLALVLTSVIISIIVGIPIGILASQNERFSKFLKPTLDFMQTMPAFVYLIPAITFFGVGVVPGIIASVIFAMPPTIRFTDLGIRQVPEDLIEAANAFGSTASQKLFKVQLPLATGTIMAGVNQSIMLSLSMVVTASLVGAPGLGVDVYRSVTQVNIGMGFEAGLAIVVIAIILDRITQGFHQKRR</sequence>
<protein>
    <submittedName>
        <fullName evidence="11">Glycine betaine transport system permease protein OpuAB</fullName>
    </submittedName>
    <submittedName>
        <fullName evidence="12">Proline/glycine betaine ABC transporter permease</fullName>
    </submittedName>
</protein>
<evidence type="ECO:0000256" key="2">
    <source>
        <dbReference type="ARBA" id="ARBA00007069"/>
    </source>
</evidence>
<comment type="subcellular location">
    <subcellularLocation>
        <location evidence="1 9">Cell membrane</location>
        <topology evidence="1 9">Multi-pass membrane protein</topology>
    </subcellularLocation>
</comment>
<reference evidence="12" key="2">
    <citation type="submission" date="2023-03" db="EMBL/GenBank/DDBJ databases">
        <authorList>
            <person name="Liu Z."/>
        </authorList>
    </citation>
    <scope>NUCLEOTIDE SEQUENCE</scope>
    <source>
        <strain evidence="12">Bc006</strain>
    </source>
</reference>
<dbReference type="FunFam" id="1.10.3720.10:FF:000001">
    <property type="entry name" value="Glycine betaine ABC transporter, permease"/>
    <property type="match status" value="1"/>
</dbReference>
<evidence type="ECO:0000256" key="7">
    <source>
        <dbReference type="ARBA" id="ARBA00022989"/>
    </source>
</evidence>
<dbReference type="RefSeq" id="WP_001084762.1">
    <property type="nucleotide sequence ID" value="NZ_BPLB01000004.1"/>
</dbReference>
<dbReference type="SUPFAM" id="SSF161098">
    <property type="entry name" value="MetI-like"/>
    <property type="match status" value="1"/>
</dbReference>
<dbReference type="Proteomes" id="UP000194435">
    <property type="component" value="Unassembled WGS sequence"/>
</dbReference>
<dbReference type="AlphaFoldDB" id="A0A1J9ZHR8"/>
<keyword evidence="5 9" id="KW-0812">Transmembrane</keyword>
<organism evidence="11 13">
    <name type="scientific">Bacillus paranthracis</name>
    <dbReference type="NCBI Taxonomy" id="2026186"/>
    <lineage>
        <taxon>Bacteria</taxon>
        <taxon>Bacillati</taxon>
        <taxon>Bacillota</taxon>
        <taxon>Bacilli</taxon>
        <taxon>Bacillales</taxon>
        <taxon>Bacillaceae</taxon>
        <taxon>Bacillus</taxon>
        <taxon>Bacillus cereus group</taxon>
    </lineage>
</organism>
<name>A0A1J9ZHR8_9BACI</name>
<dbReference type="GO" id="GO:0006865">
    <property type="term" value="P:amino acid transport"/>
    <property type="evidence" value="ECO:0007669"/>
    <property type="project" value="UniProtKB-KW"/>
</dbReference>
<keyword evidence="3 9" id="KW-0813">Transport</keyword>
<keyword evidence="4" id="KW-1003">Cell membrane</keyword>
<dbReference type="PROSITE" id="PS50928">
    <property type="entry name" value="ABC_TM1"/>
    <property type="match status" value="1"/>
</dbReference>
<evidence type="ECO:0000256" key="9">
    <source>
        <dbReference type="RuleBase" id="RU363032"/>
    </source>
</evidence>
<accession>A0A1J9ZHR8</accession>
<dbReference type="EMBL" id="CP119629">
    <property type="protein sequence ID" value="WES04425.1"/>
    <property type="molecule type" value="Genomic_DNA"/>
</dbReference>
<keyword evidence="8 9" id="KW-0472">Membrane</keyword>
<dbReference type="Gene3D" id="1.10.3720.10">
    <property type="entry name" value="MetI-like"/>
    <property type="match status" value="1"/>
</dbReference>
<reference evidence="11 13" key="1">
    <citation type="submission" date="2017-04" db="EMBL/GenBank/DDBJ databases">
        <authorList>
            <person name="Criscuolo A."/>
        </authorList>
    </citation>
    <scope>NUCLEOTIDE SEQUENCE [LARGE SCALE GENOMIC DNA]</scope>
    <source>
        <strain evidence="11">16-00221</strain>
    </source>
</reference>
<dbReference type="GO" id="GO:0031460">
    <property type="term" value="P:glycine betaine transport"/>
    <property type="evidence" value="ECO:0007669"/>
    <property type="project" value="TreeGrafter"/>
</dbReference>
<dbReference type="Proteomes" id="UP001221092">
    <property type="component" value="Chromosome"/>
</dbReference>
<feature type="transmembrane region" description="Helical" evidence="9">
    <location>
        <begin position="138"/>
        <end position="165"/>
    </location>
</feature>
<comment type="similarity">
    <text evidence="2">Belongs to the binding-protein-dependent transport system permease family. CysTW subfamily.</text>
</comment>
<dbReference type="GO" id="GO:0015226">
    <property type="term" value="F:carnitine transmembrane transporter activity"/>
    <property type="evidence" value="ECO:0007669"/>
    <property type="project" value="TreeGrafter"/>
</dbReference>
<dbReference type="InterPro" id="IPR035906">
    <property type="entry name" value="MetI-like_sf"/>
</dbReference>
<dbReference type="GO" id="GO:0005275">
    <property type="term" value="F:amine transmembrane transporter activity"/>
    <property type="evidence" value="ECO:0007669"/>
    <property type="project" value="TreeGrafter"/>
</dbReference>
<dbReference type="GeneID" id="69531843"/>
<evidence type="ECO:0000259" key="10">
    <source>
        <dbReference type="PROSITE" id="PS50928"/>
    </source>
</evidence>
<keyword evidence="6" id="KW-0029">Amino-acid transport</keyword>